<keyword evidence="4 6" id="KW-0804">Transcription</keyword>
<gene>
    <name evidence="7" type="ORF">KUTeg_023807</name>
</gene>
<keyword evidence="3 6" id="KW-0238">DNA-binding</keyword>
<evidence type="ECO:0000256" key="5">
    <source>
        <dbReference type="ARBA" id="ARBA00023242"/>
    </source>
</evidence>
<dbReference type="Gene3D" id="6.10.250.2430">
    <property type="match status" value="1"/>
</dbReference>
<evidence type="ECO:0000256" key="4">
    <source>
        <dbReference type="ARBA" id="ARBA00023163"/>
    </source>
</evidence>
<comment type="caution">
    <text evidence="7">The sequence shown here is derived from an EMBL/GenBank/DDBJ whole genome shotgun (WGS) entry which is preliminary data.</text>
</comment>
<accession>A0ABQ9E786</accession>
<reference evidence="7 8" key="1">
    <citation type="submission" date="2022-12" db="EMBL/GenBank/DDBJ databases">
        <title>Chromosome-level genome of Tegillarca granosa.</title>
        <authorList>
            <person name="Kim J."/>
        </authorList>
    </citation>
    <scope>NUCLEOTIDE SEQUENCE [LARGE SCALE GENOMIC DNA]</scope>
    <source>
        <strain evidence="7">Teg-2019</strain>
        <tissue evidence="7">Adductor muscle</tissue>
    </source>
</reference>
<dbReference type="Pfam" id="PF02045">
    <property type="entry name" value="CBFB_NFYA"/>
    <property type="match status" value="1"/>
</dbReference>
<comment type="function">
    <text evidence="6">Component of the sequence-specific heterotrimeric transcription factor (NF-Y) which specifically recognizes a 5'-CCAAT-3' box motif found in the promoters of its target genes.</text>
</comment>
<sequence>MKENNYFTRMKDAKLGTTSNVKTKIKGDVNPSNMEQQYPVAVAGDNQQQQIQQIMMSAGVPFQLLQGSPGVSGQFPVQGQPQIIQLGQPGGQMIQGGQIYLQAFPQGQLLQGQTIQVPGTNGQIPQQVQVLTAGQQLQTSQTQPQQLIFQQPQNAQVQGQMISAGSLMGNQATLQQFGGQIFTQQPQLIQTPDGQTIIYQQAPQQAFQTGADNSEQPKPVESQDATVVYSSSSNVMPSVSPSALQMGNISAQTNQVSTLSPSSQSTAISNTTISPQTIQAGAINTATIPAGLPAGILQMASNTGQQIMKYLHESRHVHAMNRSRGQGGRFFSGNMIKTEGEDIEFKQEPQDYPDPSTGSQIMPDFLGLDNGDHHPLTIATNGHKNN</sequence>
<dbReference type="InterPro" id="IPR001289">
    <property type="entry name" value="NFYA"/>
</dbReference>
<dbReference type="Proteomes" id="UP001217089">
    <property type="component" value="Unassembled WGS sequence"/>
</dbReference>
<protein>
    <recommendedName>
        <fullName evidence="6">Nuclear transcription factor Y subunit</fullName>
    </recommendedName>
</protein>
<evidence type="ECO:0000313" key="7">
    <source>
        <dbReference type="EMBL" id="KAJ8299747.1"/>
    </source>
</evidence>
<evidence type="ECO:0000256" key="6">
    <source>
        <dbReference type="RuleBase" id="RU367155"/>
    </source>
</evidence>
<evidence type="ECO:0000256" key="1">
    <source>
        <dbReference type="ARBA" id="ARBA00004123"/>
    </source>
</evidence>
<dbReference type="EMBL" id="JARBDR010000921">
    <property type="protein sequence ID" value="KAJ8299747.1"/>
    <property type="molecule type" value="Genomic_DNA"/>
</dbReference>
<keyword evidence="8" id="KW-1185">Reference proteome</keyword>
<proteinExistence type="inferred from homology"/>
<comment type="subcellular location">
    <subcellularLocation>
        <location evidence="1 6">Nucleus</location>
    </subcellularLocation>
</comment>
<comment type="subunit">
    <text evidence="6">Heterotrimer.</text>
</comment>
<evidence type="ECO:0000256" key="2">
    <source>
        <dbReference type="ARBA" id="ARBA00023015"/>
    </source>
</evidence>
<evidence type="ECO:0000313" key="8">
    <source>
        <dbReference type="Proteomes" id="UP001217089"/>
    </source>
</evidence>
<name>A0ABQ9E786_TEGGR</name>
<keyword evidence="2 6" id="KW-0805">Transcription regulation</keyword>
<evidence type="ECO:0000256" key="3">
    <source>
        <dbReference type="ARBA" id="ARBA00023125"/>
    </source>
</evidence>
<dbReference type="SMART" id="SM00521">
    <property type="entry name" value="CBF"/>
    <property type="match status" value="1"/>
</dbReference>
<comment type="similarity">
    <text evidence="6">Belongs to the NFYA/HAP2 subunit family.</text>
</comment>
<organism evidence="7 8">
    <name type="scientific">Tegillarca granosa</name>
    <name type="common">Malaysian cockle</name>
    <name type="synonym">Anadara granosa</name>
    <dbReference type="NCBI Taxonomy" id="220873"/>
    <lineage>
        <taxon>Eukaryota</taxon>
        <taxon>Metazoa</taxon>
        <taxon>Spiralia</taxon>
        <taxon>Lophotrochozoa</taxon>
        <taxon>Mollusca</taxon>
        <taxon>Bivalvia</taxon>
        <taxon>Autobranchia</taxon>
        <taxon>Pteriomorphia</taxon>
        <taxon>Arcoida</taxon>
        <taxon>Arcoidea</taxon>
        <taxon>Arcidae</taxon>
        <taxon>Tegillarca</taxon>
    </lineage>
</organism>
<dbReference type="PROSITE" id="PS51152">
    <property type="entry name" value="NFYA_HAP2_2"/>
    <property type="match status" value="1"/>
</dbReference>
<keyword evidence="5 6" id="KW-0539">Nucleus</keyword>